<evidence type="ECO:0000256" key="12">
    <source>
        <dbReference type="SAM" id="MobiDB-lite"/>
    </source>
</evidence>
<dbReference type="EC" id="2.7.7.6" evidence="2 11"/>
<keyword evidence="5 11" id="KW-0808">Transferase</keyword>
<evidence type="ECO:0000256" key="3">
    <source>
        <dbReference type="ARBA" id="ARBA00013725"/>
    </source>
</evidence>
<reference evidence="13 14" key="1">
    <citation type="submission" date="2020-03" db="EMBL/GenBank/DDBJ databases">
        <title>Genomic Encyclopedia of Type Strains, Phase IV (KMG-IV): sequencing the most valuable type-strain genomes for metagenomic binning, comparative biology and taxonomic classification.</title>
        <authorList>
            <person name="Goeker M."/>
        </authorList>
    </citation>
    <scope>NUCLEOTIDE SEQUENCE [LARGE SCALE GENOMIC DNA]</scope>
    <source>
        <strain evidence="13 14">DSM 19867</strain>
    </source>
</reference>
<evidence type="ECO:0000256" key="8">
    <source>
        <dbReference type="ARBA" id="ARBA00029924"/>
    </source>
</evidence>
<dbReference type="HAMAP" id="MF_00366">
    <property type="entry name" value="RNApol_bact_RpoZ"/>
    <property type="match status" value="1"/>
</dbReference>
<accession>A0A846N2U7</accession>
<evidence type="ECO:0000256" key="9">
    <source>
        <dbReference type="ARBA" id="ARBA00030998"/>
    </source>
</evidence>
<organism evidence="13 14">
    <name type="scientific">Rhizomicrobium palustre</name>
    <dbReference type="NCBI Taxonomy" id="189966"/>
    <lineage>
        <taxon>Bacteria</taxon>
        <taxon>Pseudomonadati</taxon>
        <taxon>Pseudomonadota</taxon>
        <taxon>Alphaproteobacteria</taxon>
        <taxon>Micropepsales</taxon>
        <taxon>Micropepsaceae</taxon>
        <taxon>Rhizomicrobium</taxon>
    </lineage>
</organism>
<keyword evidence="6 11" id="KW-0548">Nucleotidyltransferase</keyword>
<dbReference type="GO" id="GO:0006351">
    <property type="term" value="P:DNA-templated transcription"/>
    <property type="evidence" value="ECO:0007669"/>
    <property type="project" value="UniProtKB-UniRule"/>
</dbReference>
<evidence type="ECO:0000256" key="6">
    <source>
        <dbReference type="ARBA" id="ARBA00022695"/>
    </source>
</evidence>
<feature type="region of interest" description="Disordered" evidence="12">
    <location>
        <begin position="61"/>
        <end position="128"/>
    </location>
</feature>
<dbReference type="RefSeq" id="WP_167084793.1">
    <property type="nucleotide sequence ID" value="NZ_BAAADC010000001.1"/>
</dbReference>
<evidence type="ECO:0000313" key="14">
    <source>
        <dbReference type="Proteomes" id="UP000570514"/>
    </source>
</evidence>
<keyword evidence="14" id="KW-1185">Reference proteome</keyword>
<evidence type="ECO:0000256" key="4">
    <source>
        <dbReference type="ARBA" id="ARBA00022478"/>
    </source>
</evidence>
<dbReference type="SUPFAM" id="SSF63562">
    <property type="entry name" value="RPB6/omega subunit-like"/>
    <property type="match status" value="1"/>
</dbReference>
<comment type="subunit">
    <text evidence="11">The RNAP catalytic core consists of 2 alpha, 1 beta, 1 beta' and 1 omega subunit. When a sigma factor is associated with the core the holoenzyme is formed, which can initiate transcription.</text>
</comment>
<feature type="compositionally biased region" description="Basic and acidic residues" evidence="12">
    <location>
        <begin position="61"/>
        <end position="105"/>
    </location>
</feature>
<keyword evidence="7 11" id="KW-0804">Transcription</keyword>
<comment type="similarity">
    <text evidence="1 11">Belongs to the RNA polymerase subunit omega family.</text>
</comment>
<comment type="catalytic activity">
    <reaction evidence="10 11">
        <text>RNA(n) + a ribonucleoside 5'-triphosphate = RNA(n+1) + diphosphate</text>
        <dbReference type="Rhea" id="RHEA:21248"/>
        <dbReference type="Rhea" id="RHEA-COMP:14527"/>
        <dbReference type="Rhea" id="RHEA-COMP:17342"/>
        <dbReference type="ChEBI" id="CHEBI:33019"/>
        <dbReference type="ChEBI" id="CHEBI:61557"/>
        <dbReference type="ChEBI" id="CHEBI:140395"/>
        <dbReference type="EC" id="2.7.7.6"/>
    </reaction>
</comment>
<dbReference type="PANTHER" id="PTHR34476">
    <property type="entry name" value="DNA-DIRECTED RNA POLYMERASE SUBUNIT OMEGA"/>
    <property type="match status" value="1"/>
</dbReference>
<dbReference type="GO" id="GO:0003677">
    <property type="term" value="F:DNA binding"/>
    <property type="evidence" value="ECO:0007669"/>
    <property type="project" value="UniProtKB-UniRule"/>
</dbReference>
<evidence type="ECO:0000256" key="11">
    <source>
        <dbReference type="HAMAP-Rule" id="MF_00366"/>
    </source>
</evidence>
<evidence type="ECO:0000256" key="7">
    <source>
        <dbReference type="ARBA" id="ARBA00023163"/>
    </source>
</evidence>
<keyword evidence="4 11" id="KW-0240">DNA-directed RNA polymerase</keyword>
<dbReference type="NCBIfam" id="TIGR00690">
    <property type="entry name" value="rpoZ"/>
    <property type="match status" value="1"/>
</dbReference>
<proteinExistence type="inferred from homology"/>
<name>A0A846N2U7_9PROT</name>
<protein>
    <recommendedName>
        <fullName evidence="3 11">DNA-directed RNA polymerase subunit omega</fullName>
        <shortName evidence="11">RNAP omega subunit</shortName>
        <ecNumber evidence="2 11">2.7.7.6</ecNumber>
    </recommendedName>
    <alternativeName>
        <fullName evidence="9 11">RNA polymerase omega subunit</fullName>
    </alternativeName>
    <alternativeName>
        <fullName evidence="8 11">Transcriptase subunit omega</fullName>
    </alternativeName>
</protein>
<evidence type="ECO:0000256" key="1">
    <source>
        <dbReference type="ARBA" id="ARBA00006711"/>
    </source>
</evidence>
<comment type="function">
    <text evidence="11">Promotes RNA polymerase assembly. Latches the N- and C-terminal regions of the beta' subunit thereby facilitating its interaction with the beta and alpha subunits.</text>
</comment>
<evidence type="ECO:0000313" key="13">
    <source>
        <dbReference type="EMBL" id="NIK90334.1"/>
    </source>
</evidence>
<dbReference type="GO" id="GO:0000428">
    <property type="term" value="C:DNA-directed RNA polymerase complex"/>
    <property type="evidence" value="ECO:0007669"/>
    <property type="project" value="UniProtKB-KW"/>
</dbReference>
<evidence type="ECO:0000256" key="5">
    <source>
        <dbReference type="ARBA" id="ARBA00022679"/>
    </source>
</evidence>
<evidence type="ECO:0000256" key="10">
    <source>
        <dbReference type="ARBA" id="ARBA00048552"/>
    </source>
</evidence>
<dbReference type="Pfam" id="PF01192">
    <property type="entry name" value="RNA_pol_Rpb6"/>
    <property type="match status" value="1"/>
</dbReference>
<gene>
    <name evidence="11" type="primary">rpoZ</name>
    <name evidence="13" type="ORF">FHS83_003652</name>
</gene>
<dbReference type="PANTHER" id="PTHR34476:SF1">
    <property type="entry name" value="DNA-DIRECTED RNA POLYMERASE SUBUNIT OMEGA"/>
    <property type="match status" value="1"/>
</dbReference>
<dbReference type="Gene3D" id="3.90.940.10">
    <property type="match status" value="1"/>
</dbReference>
<dbReference type="InterPro" id="IPR006110">
    <property type="entry name" value="Pol_omega/Rpo6/RPB6"/>
</dbReference>
<dbReference type="SMART" id="SM01409">
    <property type="entry name" value="RNA_pol_Rpb6"/>
    <property type="match status" value="1"/>
</dbReference>
<dbReference type="Proteomes" id="UP000570514">
    <property type="component" value="Unassembled WGS sequence"/>
</dbReference>
<sequence>MARVTVEDCVDKIPNRFDLVLSAAFRARQLSGGADTMVDRDRDKNPVVALREIAAEVLKPEDLREDHIKSLQKHAEVDEPEEARPDTDDAREDPAFRQVTEEELLRALTSEAQRRAEPQPEPVEDYDE</sequence>
<dbReference type="InterPro" id="IPR003716">
    <property type="entry name" value="DNA-dir_RNA_pol_omega"/>
</dbReference>
<dbReference type="AlphaFoldDB" id="A0A846N2U7"/>
<dbReference type="InterPro" id="IPR036161">
    <property type="entry name" value="RPB6/omega-like_sf"/>
</dbReference>
<comment type="caution">
    <text evidence="13">The sequence shown here is derived from an EMBL/GenBank/DDBJ whole genome shotgun (WGS) entry which is preliminary data.</text>
</comment>
<evidence type="ECO:0000256" key="2">
    <source>
        <dbReference type="ARBA" id="ARBA00012418"/>
    </source>
</evidence>
<dbReference type="GO" id="GO:0003899">
    <property type="term" value="F:DNA-directed RNA polymerase activity"/>
    <property type="evidence" value="ECO:0007669"/>
    <property type="project" value="UniProtKB-UniRule"/>
</dbReference>
<dbReference type="EMBL" id="JAASRM010000001">
    <property type="protein sequence ID" value="NIK90334.1"/>
    <property type="molecule type" value="Genomic_DNA"/>
</dbReference>